<feature type="short sequence motif" description="GXSXG" evidence="4">
    <location>
        <begin position="38"/>
        <end position="42"/>
    </location>
</feature>
<evidence type="ECO:0000256" key="4">
    <source>
        <dbReference type="PROSITE-ProRule" id="PRU01161"/>
    </source>
</evidence>
<keyword evidence="1 4" id="KW-0378">Hydrolase</keyword>
<dbReference type="InterPro" id="IPR016035">
    <property type="entry name" value="Acyl_Trfase/lysoPLipase"/>
</dbReference>
<dbReference type="GO" id="GO:0016787">
    <property type="term" value="F:hydrolase activity"/>
    <property type="evidence" value="ECO:0007669"/>
    <property type="project" value="UniProtKB-UniRule"/>
</dbReference>
<dbReference type="PANTHER" id="PTHR14226:SF29">
    <property type="entry name" value="NEUROPATHY TARGET ESTERASE SWS"/>
    <property type="match status" value="1"/>
</dbReference>
<dbReference type="InterPro" id="IPR050301">
    <property type="entry name" value="NTE"/>
</dbReference>
<evidence type="ECO:0000313" key="7">
    <source>
        <dbReference type="Proteomes" id="UP000190229"/>
    </source>
</evidence>
<evidence type="ECO:0000259" key="5">
    <source>
        <dbReference type="PROSITE" id="PS51635"/>
    </source>
</evidence>
<feature type="active site" description="Nucleophile" evidence="4">
    <location>
        <position position="40"/>
    </location>
</feature>
<evidence type="ECO:0000313" key="6">
    <source>
        <dbReference type="EMBL" id="OPG15695.1"/>
    </source>
</evidence>
<dbReference type="Gene3D" id="3.40.1090.10">
    <property type="entry name" value="Cytosolic phospholipase A2 catalytic domain"/>
    <property type="match status" value="2"/>
</dbReference>
<dbReference type="SUPFAM" id="SSF52151">
    <property type="entry name" value="FabD/lysophospholipase-like"/>
    <property type="match status" value="1"/>
</dbReference>
<keyword evidence="3 4" id="KW-0443">Lipid metabolism</keyword>
<keyword evidence="2 4" id="KW-0442">Lipid degradation</keyword>
<dbReference type="Proteomes" id="UP000190229">
    <property type="component" value="Unassembled WGS sequence"/>
</dbReference>
<comment type="caution">
    <text evidence="6">The sequence shown here is derived from an EMBL/GenBank/DDBJ whole genome shotgun (WGS) entry which is preliminary data.</text>
</comment>
<reference evidence="6 7" key="1">
    <citation type="submission" date="2017-02" db="EMBL/GenBank/DDBJ databases">
        <title>Draft genome of Acidibacillus ferrooxidans Huett2.</title>
        <authorList>
            <person name="Schopf S."/>
        </authorList>
    </citation>
    <scope>NUCLEOTIDE SEQUENCE [LARGE SCALE GENOMIC DNA]</scope>
    <source>
        <strain evidence="6 7">Huett2</strain>
    </source>
</reference>
<dbReference type="EMBL" id="MWPS01000027">
    <property type="protein sequence ID" value="OPG15695.1"/>
    <property type="molecule type" value="Genomic_DNA"/>
</dbReference>
<dbReference type="AlphaFoldDB" id="A0A1V4ERX7"/>
<organism evidence="6 7">
    <name type="scientific">Ferroacidibacillus organovorans</name>
    <dbReference type="NCBI Taxonomy" id="1765683"/>
    <lineage>
        <taxon>Bacteria</taxon>
        <taxon>Bacillati</taxon>
        <taxon>Bacillota</taxon>
        <taxon>Bacilli</taxon>
        <taxon>Bacillales</taxon>
        <taxon>Alicyclobacillaceae</taxon>
        <taxon>Ferroacidibacillus</taxon>
    </lineage>
</organism>
<keyword evidence="7" id="KW-1185">Reference proteome</keyword>
<sequence>MHVLVGLTFAGGGASGGAHIGVLQALTEGGIHPEIVSGTSSGAMVAGLYAADNSIEDMLSTLPTLNRRYLDPDTSLLTFWTKRERKGGLLRGDRLEHFIFEKTKGIALRDVKKPLAIVATDMQNGREIVFSSRPCPSPSIQALNERAIALWDTEEDITLARAIRASISIPLVFQPVMFNQRILADGGLIDNCPVEPARALGADFVIASDTITPFLRLPSRLSLRPRHLFQQMVNIGLARHAALSSRTADIFLTPPVGPIGALQFDRLTAVAEAGYAYTKERMDTILRILDEKQRKERL</sequence>
<dbReference type="Pfam" id="PF01734">
    <property type="entry name" value="Patatin"/>
    <property type="match status" value="1"/>
</dbReference>
<feature type="domain" description="PNPLA" evidence="5">
    <location>
        <begin position="7"/>
        <end position="198"/>
    </location>
</feature>
<dbReference type="PROSITE" id="PS51635">
    <property type="entry name" value="PNPLA"/>
    <property type="match status" value="1"/>
</dbReference>
<dbReference type="GO" id="GO:0016042">
    <property type="term" value="P:lipid catabolic process"/>
    <property type="evidence" value="ECO:0007669"/>
    <property type="project" value="UniProtKB-UniRule"/>
</dbReference>
<accession>A0A1V4ERX7</accession>
<dbReference type="InterPro" id="IPR002641">
    <property type="entry name" value="PNPLA_dom"/>
</dbReference>
<feature type="short sequence motif" description="DGA/G" evidence="4">
    <location>
        <begin position="185"/>
        <end position="187"/>
    </location>
</feature>
<evidence type="ECO:0000256" key="2">
    <source>
        <dbReference type="ARBA" id="ARBA00022963"/>
    </source>
</evidence>
<dbReference type="PANTHER" id="PTHR14226">
    <property type="entry name" value="NEUROPATHY TARGET ESTERASE/SWISS CHEESE D.MELANOGASTER"/>
    <property type="match status" value="1"/>
</dbReference>
<evidence type="ECO:0000256" key="3">
    <source>
        <dbReference type="ARBA" id="ARBA00023098"/>
    </source>
</evidence>
<proteinExistence type="predicted"/>
<feature type="active site" description="Proton acceptor" evidence="4">
    <location>
        <position position="185"/>
    </location>
</feature>
<feature type="short sequence motif" description="GXGXXG" evidence="4">
    <location>
        <begin position="11"/>
        <end position="16"/>
    </location>
</feature>
<protein>
    <recommendedName>
        <fullName evidence="5">PNPLA domain-containing protein</fullName>
    </recommendedName>
</protein>
<evidence type="ECO:0000256" key="1">
    <source>
        <dbReference type="ARBA" id="ARBA00022801"/>
    </source>
</evidence>
<name>A0A1V4ERX7_9BACL</name>
<gene>
    <name evidence="6" type="ORF">B2M26_11625</name>
</gene>
<dbReference type="OrthoDB" id="9770965at2"/>